<sequence length="63" mass="6799">GGREQYSRSPGSWGSQCEGGGGRGNSDVPPTDDIPRCRVPITRTRSCPGRFSGHPRPSKFCHI</sequence>
<dbReference type="Proteomes" id="UP001066276">
    <property type="component" value="Chromosome 2_1"/>
</dbReference>
<gene>
    <name evidence="2" type="ORF">NDU88_005826</name>
</gene>
<proteinExistence type="predicted"/>
<keyword evidence="3" id="KW-1185">Reference proteome</keyword>
<reference evidence="2" key="1">
    <citation type="journal article" date="2022" name="bioRxiv">
        <title>Sequencing and chromosome-scale assembly of the giantPleurodeles waltlgenome.</title>
        <authorList>
            <person name="Brown T."/>
            <person name="Elewa A."/>
            <person name="Iarovenko S."/>
            <person name="Subramanian E."/>
            <person name="Araus A.J."/>
            <person name="Petzold A."/>
            <person name="Susuki M."/>
            <person name="Suzuki K.-i.T."/>
            <person name="Hayashi T."/>
            <person name="Toyoda A."/>
            <person name="Oliveira C."/>
            <person name="Osipova E."/>
            <person name="Leigh N.D."/>
            <person name="Simon A."/>
            <person name="Yun M.H."/>
        </authorList>
    </citation>
    <scope>NUCLEOTIDE SEQUENCE</scope>
    <source>
        <strain evidence="2">20211129_DDA</strain>
        <tissue evidence="2">Liver</tissue>
    </source>
</reference>
<evidence type="ECO:0000313" key="3">
    <source>
        <dbReference type="Proteomes" id="UP001066276"/>
    </source>
</evidence>
<evidence type="ECO:0000256" key="1">
    <source>
        <dbReference type="SAM" id="MobiDB-lite"/>
    </source>
</evidence>
<protein>
    <submittedName>
        <fullName evidence="2">Uncharacterized protein</fullName>
    </submittedName>
</protein>
<comment type="caution">
    <text evidence="2">The sequence shown here is derived from an EMBL/GenBank/DDBJ whole genome shotgun (WGS) entry which is preliminary data.</text>
</comment>
<organism evidence="2 3">
    <name type="scientific">Pleurodeles waltl</name>
    <name type="common">Iberian ribbed newt</name>
    <dbReference type="NCBI Taxonomy" id="8319"/>
    <lineage>
        <taxon>Eukaryota</taxon>
        <taxon>Metazoa</taxon>
        <taxon>Chordata</taxon>
        <taxon>Craniata</taxon>
        <taxon>Vertebrata</taxon>
        <taxon>Euteleostomi</taxon>
        <taxon>Amphibia</taxon>
        <taxon>Batrachia</taxon>
        <taxon>Caudata</taxon>
        <taxon>Salamandroidea</taxon>
        <taxon>Salamandridae</taxon>
        <taxon>Pleurodelinae</taxon>
        <taxon>Pleurodeles</taxon>
    </lineage>
</organism>
<name>A0AAV7VK48_PLEWA</name>
<dbReference type="EMBL" id="JANPWB010000003">
    <property type="protein sequence ID" value="KAJ1202023.1"/>
    <property type="molecule type" value="Genomic_DNA"/>
</dbReference>
<accession>A0AAV7VK48</accession>
<dbReference type="AlphaFoldDB" id="A0AAV7VK48"/>
<evidence type="ECO:0000313" key="2">
    <source>
        <dbReference type="EMBL" id="KAJ1202023.1"/>
    </source>
</evidence>
<feature type="non-terminal residue" evidence="2">
    <location>
        <position position="1"/>
    </location>
</feature>
<feature type="non-terminal residue" evidence="2">
    <location>
        <position position="63"/>
    </location>
</feature>
<feature type="region of interest" description="Disordered" evidence="1">
    <location>
        <begin position="1"/>
        <end position="63"/>
    </location>
</feature>